<feature type="compositionally biased region" description="Polar residues" evidence="8">
    <location>
        <begin position="151"/>
        <end position="161"/>
    </location>
</feature>
<accession>A0A8H3FSM2</accession>
<proteinExistence type="predicted"/>
<dbReference type="SUPFAM" id="SSF57850">
    <property type="entry name" value="RING/U-box"/>
    <property type="match status" value="2"/>
</dbReference>
<dbReference type="InterPro" id="IPR044066">
    <property type="entry name" value="TRIAD_supradom"/>
</dbReference>
<feature type="region of interest" description="Disordered" evidence="8">
    <location>
        <begin position="860"/>
        <end position="879"/>
    </location>
</feature>
<evidence type="ECO:0000256" key="4">
    <source>
        <dbReference type="ARBA" id="ARBA00022737"/>
    </source>
</evidence>
<feature type="compositionally biased region" description="Acidic residues" evidence="8">
    <location>
        <begin position="44"/>
        <end position="55"/>
    </location>
</feature>
<dbReference type="InterPro" id="IPR051628">
    <property type="entry name" value="LUBAC_E3_Ligases"/>
</dbReference>
<dbReference type="Gene3D" id="1.20.120.1750">
    <property type="match status" value="1"/>
</dbReference>
<dbReference type="SMART" id="SM00647">
    <property type="entry name" value="IBR"/>
    <property type="match status" value="2"/>
</dbReference>
<gene>
    <name evidence="10" type="ORF">GOMPHAMPRED_004661</name>
</gene>
<dbReference type="GO" id="GO:0016740">
    <property type="term" value="F:transferase activity"/>
    <property type="evidence" value="ECO:0007669"/>
    <property type="project" value="UniProtKB-KW"/>
</dbReference>
<evidence type="ECO:0000256" key="7">
    <source>
        <dbReference type="ARBA" id="ARBA00022833"/>
    </source>
</evidence>
<evidence type="ECO:0000256" key="2">
    <source>
        <dbReference type="ARBA" id="ARBA00022679"/>
    </source>
</evidence>
<sequence>MALVEKRGLVNLDSDSDSDSEDLPLPLASAKSNTKIQYVVLSDSSDDEDDGEGEEQGATQRAHTAWMRRLQSTSSLSRNLSSAQNRSFQNTASRELNQQLRTTSTHSDAISDQTRVEWPMQNELDPTSSQAKIGNPLFTRDKRTTSHAERSTQTAETNHPTFTAGLHPIDINDDEYVLSLFNEYYPEYSGTTEPGLQKYPETDEMSVRANESHTDMVPLHNFDEALGIVLEVLPDICTEFVRQKYDERKEKSTYVDADSLLADILSEKSYPKQKLSKKRKRQDGEVEEEDIEILDSVVPPSQIPAASRVLQKQFNSMPASYIASVVKLKKSVYDAICTLTAVEKSPSASQSQPYQPLRKKRRGGIVELNDISDPTLKAQFQAAYRKISKDEEAEVLQQMRAEEDTKATERAFELRDVSECQCCFDTYPNAKMVVCNGKMSHAFCTDCLTGHIKAQLDLQKHDIKCMDGSNCTAGFSRSSKQKALDTATFERWERLEQQNVLRESGLPLDHCPFCDFAAICPPVEEDRELRCQGPECGIVSCRLCKQKSHVPLTCREYKREQGFDERHKIEEEMTKALLRMCPKCKIPIFKDGGCNKITCSRCHSYICDVCGKDISMEGYKHFIRGGCPQADEIAGARRAADRVKVAEEAARDEVLAANPDLSAADLEIKGFDNAGRKERVSAAAAIIRERNRERQREIALRVRHQRAMTATFPPAAAATAMQPGPFNEFHRGTRNLMTPPLVPSGPTTPQTANPFVPPAVPANQFVYPGTIPAMPQHPFYRYSALPPVTPLLQHGLHHITHMTQPLYQPTYTYAPHPYLQTLPATTPLGGLQQTQLPELAQPQFSDMFVPYVPGLQYNQAANQTTTQRTPAGQAQTSRW</sequence>
<evidence type="ECO:0000313" key="10">
    <source>
        <dbReference type="EMBL" id="CAF9928352.1"/>
    </source>
</evidence>
<dbReference type="PROSITE" id="PS51873">
    <property type="entry name" value="TRIAD"/>
    <property type="match status" value="1"/>
</dbReference>
<feature type="domain" description="RING-type" evidence="9">
    <location>
        <begin position="416"/>
        <end position="631"/>
    </location>
</feature>
<feature type="compositionally biased region" description="Polar residues" evidence="8">
    <location>
        <begin position="868"/>
        <end position="879"/>
    </location>
</feature>
<evidence type="ECO:0000256" key="8">
    <source>
        <dbReference type="SAM" id="MobiDB-lite"/>
    </source>
</evidence>
<evidence type="ECO:0000256" key="1">
    <source>
        <dbReference type="ARBA" id="ARBA00004906"/>
    </source>
</evidence>
<evidence type="ECO:0000256" key="6">
    <source>
        <dbReference type="ARBA" id="ARBA00022786"/>
    </source>
</evidence>
<feature type="region of interest" description="Disordered" evidence="8">
    <location>
        <begin position="1"/>
        <end position="91"/>
    </location>
</feature>
<dbReference type="PANTHER" id="PTHR22770">
    <property type="entry name" value="UBIQUITIN CONJUGATING ENZYME 7 INTERACTING PROTEIN-RELATED"/>
    <property type="match status" value="1"/>
</dbReference>
<dbReference type="GO" id="GO:0008270">
    <property type="term" value="F:zinc ion binding"/>
    <property type="evidence" value="ECO:0007669"/>
    <property type="project" value="UniProtKB-KW"/>
</dbReference>
<keyword evidence="3" id="KW-0479">Metal-binding</keyword>
<evidence type="ECO:0000256" key="5">
    <source>
        <dbReference type="ARBA" id="ARBA00022771"/>
    </source>
</evidence>
<dbReference type="CDD" id="cd16630">
    <property type="entry name" value="RING-HC_RBR_RNF216"/>
    <property type="match status" value="1"/>
</dbReference>
<dbReference type="InterPro" id="IPR047544">
    <property type="entry name" value="RING-HC_RBR_RNF216"/>
</dbReference>
<dbReference type="Pfam" id="PF26200">
    <property type="entry name" value="Rcat_RNF216"/>
    <property type="match status" value="1"/>
</dbReference>
<feature type="region of interest" description="Disordered" evidence="8">
    <location>
        <begin position="124"/>
        <end position="166"/>
    </location>
</feature>
<comment type="caution">
    <text evidence="10">The sequence shown here is derived from an EMBL/GenBank/DDBJ whole genome shotgun (WGS) entry which is preliminary data.</text>
</comment>
<dbReference type="OrthoDB" id="10009520at2759"/>
<dbReference type="CDD" id="cd20353">
    <property type="entry name" value="Rcat_RBR_RNF216"/>
    <property type="match status" value="1"/>
</dbReference>
<dbReference type="AlphaFoldDB" id="A0A8H3FSM2"/>
<keyword evidence="5" id="KW-0863">Zinc-finger</keyword>
<keyword evidence="6" id="KW-0833">Ubl conjugation pathway</keyword>
<protein>
    <recommendedName>
        <fullName evidence="9">RING-type domain-containing protein</fullName>
    </recommendedName>
</protein>
<name>A0A8H3FSM2_9LECA</name>
<dbReference type="Proteomes" id="UP000664169">
    <property type="component" value="Unassembled WGS sequence"/>
</dbReference>
<keyword evidence="11" id="KW-1185">Reference proteome</keyword>
<feature type="compositionally biased region" description="Low complexity" evidence="8">
    <location>
        <begin position="68"/>
        <end position="87"/>
    </location>
</feature>
<evidence type="ECO:0000313" key="11">
    <source>
        <dbReference type="Proteomes" id="UP000664169"/>
    </source>
</evidence>
<comment type="pathway">
    <text evidence="1">Protein modification; protein ubiquitination.</text>
</comment>
<dbReference type="InterPro" id="IPR002867">
    <property type="entry name" value="IBR_dom"/>
</dbReference>
<dbReference type="PANTHER" id="PTHR22770:SF47">
    <property type="entry name" value="E3 UBIQUITIN-PROTEIN LIGASE RNF216"/>
    <property type="match status" value="1"/>
</dbReference>
<keyword evidence="4" id="KW-0677">Repeat</keyword>
<dbReference type="Gene3D" id="3.30.40.10">
    <property type="entry name" value="Zinc/RING finger domain, C3HC4 (zinc finger)"/>
    <property type="match status" value="1"/>
</dbReference>
<keyword evidence="2" id="KW-0808">Transferase</keyword>
<reference evidence="10" key="1">
    <citation type="submission" date="2021-03" db="EMBL/GenBank/DDBJ databases">
        <authorList>
            <person name="Tagirdzhanova G."/>
        </authorList>
    </citation>
    <scope>NUCLEOTIDE SEQUENCE</scope>
</reference>
<keyword evidence="7" id="KW-0862">Zinc</keyword>
<evidence type="ECO:0000256" key="3">
    <source>
        <dbReference type="ARBA" id="ARBA00022723"/>
    </source>
</evidence>
<dbReference type="InterPro" id="IPR013083">
    <property type="entry name" value="Znf_RING/FYVE/PHD"/>
</dbReference>
<organism evidence="10 11">
    <name type="scientific">Gomphillus americanus</name>
    <dbReference type="NCBI Taxonomy" id="1940652"/>
    <lineage>
        <taxon>Eukaryota</taxon>
        <taxon>Fungi</taxon>
        <taxon>Dikarya</taxon>
        <taxon>Ascomycota</taxon>
        <taxon>Pezizomycotina</taxon>
        <taxon>Lecanoromycetes</taxon>
        <taxon>OSLEUM clade</taxon>
        <taxon>Ostropomycetidae</taxon>
        <taxon>Ostropales</taxon>
        <taxon>Graphidaceae</taxon>
        <taxon>Gomphilloideae</taxon>
        <taxon>Gomphillus</taxon>
    </lineage>
</organism>
<dbReference type="InterPro" id="IPR047546">
    <property type="entry name" value="Rcat_RBR_RNF216"/>
</dbReference>
<feature type="compositionally biased region" description="Basic and acidic residues" evidence="8">
    <location>
        <begin position="139"/>
        <end position="150"/>
    </location>
</feature>
<evidence type="ECO:0000259" key="9">
    <source>
        <dbReference type="PROSITE" id="PS51873"/>
    </source>
</evidence>
<dbReference type="EMBL" id="CAJPDQ010000029">
    <property type="protein sequence ID" value="CAF9928352.1"/>
    <property type="molecule type" value="Genomic_DNA"/>
</dbReference>
<dbReference type="InterPro" id="IPR047545">
    <property type="entry name" value="BRcat_RBR_RNF216"/>
</dbReference>
<dbReference type="CDD" id="cd20339">
    <property type="entry name" value="BRcat_RBR_RNF216"/>
    <property type="match status" value="1"/>
</dbReference>